<feature type="transmembrane region" description="Helical" evidence="1">
    <location>
        <begin position="103"/>
        <end position="123"/>
    </location>
</feature>
<protein>
    <recommendedName>
        <fullName evidence="2">DUF2914 domain-containing protein</fullName>
    </recommendedName>
</protein>
<feature type="transmembrane region" description="Helical" evidence="1">
    <location>
        <begin position="130"/>
        <end position="152"/>
    </location>
</feature>
<evidence type="ECO:0000313" key="3">
    <source>
        <dbReference type="EMBL" id="PIR44695.1"/>
    </source>
</evidence>
<name>A0A2H0RFX1_9BACT</name>
<gene>
    <name evidence="3" type="ORF">COV10_03310</name>
</gene>
<evidence type="ECO:0000256" key="1">
    <source>
        <dbReference type="SAM" id="Phobius"/>
    </source>
</evidence>
<dbReference type="AlphaFoldDB" id="A0A2H0RFX1"/>
<dbReference type="InterPro" id="IPR022606">
    <property type="entry name" value="DUF2914"/>
</dbReference>
<feature type="transmembrane region" description="Helical" evidence="1">
    <location>
        <begin position="44"/>
        <end position="64"/>
    </location>
</feature>
<keyword evidence="1" id="KW-0472">Membrane</keyword>
<dbReference type="EMBL" id="PCYI01000021">
    <property type="protein sequence ID" value="PIR44695.1"/>
    <property type="molecule type" value="Genomic_DNA"/>
</dbReference>
<feature type="transmembrane region" description="Helical" evidence="1">
    <location>
        <begin position="196"/>
        <end position="214"/>
    </location>
</feature>
<evidence type="ECO:0000313" key="4">
    <source>
        <dbReference type="Proteomes" id="UP000228767"/>
    </source>
</evidence>
<feature type="transmembrane region" description="Helical" evidence="1">
    <location>
        <begin position="158"/>
        <end position="176"/>
    </location>
</feature>
<dbReference type="Proteomes" id="UP000228767">
    <property type="component" value="Unassembled WGS sequence"/>
</dbReference>
<sequence>MLSALTTFFIKHERPLSILGLVSGFVFDIIFFQRIDLLFENVGIIAHLVIGLFAIALMHVHVGWYRRHHLLEKLRALLPFVLQFAFGGLFGKFVIFYTKSGTISSSWPFLVLLVVLFIGNEFFRSRYERLTFRLAIFFTALFSYCIVLIPILTKTVSAGTFLLSGILSLALMDLVLRGLDWFSRDIDAKERRELGYTLLCIYAVFNVMYFANIIPPIPLAMEAAGVYHNITRLPNGAYRVTAEEPEWLDYLRQFDRVPRLANEPIFVYTAIFSPTRFNLTVFHHWRHYDESVGQWKTIQRVELPIAGGRDGGFRTYSLRTSPEEGYWRVDVETVRRQLIGRINFKLEDRATPPKFVTAILD</sequence>
<feature type="transmembrane region" description="Helical" evidence="1">
    <location>
        <begin position="76"/>
        <end position="97"/>
    </location>
</feature>
<dbReference type="Pfam" id="PF11141">
    <property type="entry name" value="DUF2914"/>
    <property type="match status" value="1"/>
</dbReference>
<proteinExistence type="predicted"/>
<keyword evidence="1" id="KW-1133">Transmembrane helix</keyword>
<comment type="caution">
    <text evidence="3">The sequence shown here is derived from an EMBL/GenBank/DDBJ whole genome shotgun (WGS) entry which is preliminary data.</text>
</comment>
<feature type="transmembrane region" description="Helical" evidence="1">
    <location>
        <begin position="16"/>
        <end position="32"/>
    </location>
</feature>
<organism evidence="3 4">
    <name type="scientific">Candidatus Vogelbacteria bacterium CG10_big_fil_rev_8_21_14_0_10_51_16</name>
    <dbReference type="NCBI Taxonomy" id="1975045"/>
    <lineage>
        <taxon>Bacteria</taxon>
        <taxon>Candidatus Vogeliibacteriota</taxon>
    </lineage>
</organism>
<accession>A0A2H0RFX1</accession>
<feature type="domain" description="DUF2914" evidence="2">
    <location>
        <begin position="280"/>
        <end position="345"/>
    </location>
</feature>
<keyword evidence="1" id="KW-0812">Transmembrane</keyword>
<evidence type="ECO:0000259" key="2">
    <source>
        <dbReference type="Pfam" id="PF11141"/>
    </source>
</evidence>
<reference evidence="3 4" key="1">
    <citation type="submission" date="2017-09" db="EMBL/GenBank/DDBJ databases">
        <title>Depth-based differentiation of microbial function through sediment-hosted aquifers and enrichment of novel symbionts in the deep terrestrial subsurface.</title>
        <authorList>
            <person name="Probst A.J."/>
            <person name="Ladd B."/>
            <person name="Jarett J.K."/>
            <person name="Geller-Mcgrath D.E."/>
            <person name="Sieber C.M."/>
            <person name="Emerson J.B."/>
            <person name="Anantharaman K."/>
            <person name="Thomas B.C."/>
            <person name="Malmstrom R."/>
            <person name="Stieglmeier M."/>
            <person name="Klingl A."/>
            <person name="Woyke T."/>
            <person name="Ryan C.M."/>
            <person name="Banfield J.F."/>
        </authorList>
    </citation>
    <scope>NUCLEOTIDE SEQUENCE [LARGE SCALE GENOMIC DNA]</scope>
    <source>
        <strain evidence="3">CG10_big_fil_rev_8_21_14_0_10_51_16</strain>
    </source>
</reference>